<dbReference type="AlphaFoldDB" id="A0A0P7UJG7"/>
<feature type="domain" description="Palmitoyltransferase DHHC" evidence="9">
    <location>
        <begin position="62"/>
        <end position="182"/>
    </location>
</feature>
<dbReference type="GO" id="GO:0006612">
    <property type="term" value="P:protein targeting to membrane"/>
    <property type="evidence" value="ECO:0007669"/>
    <property type="project" value="TreeGrafter"/>
</dbReference>
<keyword evidence="6 7" id="KW-0012">Acyltransferase</keyword>
<comment type="subcellular location">
    <subcellularLocation>
        <location evidence="1">Membrane</location>
        <topology evidence="1">Multi-pass membrane protein</topology>
    </subcellularLocation>
</comment>
<dbReference type="PANTHER" id="PTHR22883">
    <property type="entry name" value="ZINC FINGER DHHC DOMAIN CONTAINING PROTEIN"/>
    <property type="match status" value="1"/>
</dbReference>
<comment type="domain">
    <text evidence="7">The DHHC domain is required for palmitoyltransferase activity.</text>
</comment>
<organism evidence="10 11">
    <name type="scientific">Scleropages formosus</name>
    <name type="common">Asian bonytongue</name>
    <name type="synonym">Osteoglossum formosum</name>
    <dbReference type="NCBI Taxonomy" id="113540"/>
    <lineage>
        <taxon>Eukaryota</taxon>
        <taxon>Metazoa</taxon>
        <taxon>Chordata</taxon>
        <taxon>Craniata</taxon>
        <taxon>Vertebrata</taxon>
        <taxon>Euteleostomi</taxon>
        <taxon>Actinopterygii</taxon>
        <taxon>Neopterygii</taxon>
        <taxon>Teleostei</taxon>
        <taxon>Osteoglossocephala</taxon>
        <taxon>Osteoglossomorpha</taxon>
        <taxon>Osteoglossiformes</taxon>
        <taxon>Osteoglossidae</taxon>
        <taxon>Scleropages</taxon>
    </lineage>
</organism>
<comment type="catalytic activity">
    <reaction evidence="7">
        <text>L-cysteinyl-[protein] + hexadecanoyl-CoA = S-hexadecanoyl-L-cysteinyl-[protein] + CoA</text>
        <dbReference type="Rhea" id="RHEA:36683"/>
        <dbReference type="Rhea" id="RHEA-COMP:10131"/>
        <dbReference type="Rhea" id="RHEA-COMP:11032"/>
        <dbReference type="ChEBI" id="CHEBI:29950"/>
        <dbReference type="ChEBI" id="CHEBI:57287"/>
        <dbReference type="ChEBI" id="CHEBI:57379"/>
        <dbReference type="ChEBI" id="CHEBI:74151"/>
        <dbReference type="EC" id="2.3.1.225"/>
    </reaction>
</comment>
<sequence>MFVWAYWRTIFTRPMMPLEEFHLPPADRQLLEREDRAESVQEVLRRVAKELPVYTRTASGAIRFCDRCHLVKPDRCHHCSVCNKCILKMDHHCPWVNNCVGFSNYKFFLLFLAYSLLYCLFITATDMPYFIRFWTNSLPDTQAKFHIMFLFFAAAMFFISLSSLFSYHCWLVCKNRSTLEAFRAPVFQHGPNKNGFSLGASKNIRQVFGDEKKYWALPVFSSLGDGCSFPTCLVSQDPEQAPVPAGQRPPVVGPGGAHPFPPRPARGSQTWLLGGGSSETESDGGKQRDSRGKRGVMERRRRRSAGHHLLFRWGPLIWQNPFVRMASLPPCAPPGLAGTRAARLESGSTERPFTETDSADLKGGGGPRPARMRVPAARPIRKELFWPSGCSPDHPRRSEIHRSTSVKKILCPRGRGAERPLQSDSLQRDETGLQHSASLVPATQTCYCCQQNVCPCARTHTHQLVN</sequence>
<evidence type="ECO:0000256" key="5">
    <source>
        <dbReference type="ARBA" id="ARBA00023136"/>
    </source>
</evidence>
<dbReference type="InterPro" id="IPR001594">
    <property type="entry name" value="Palmitoyltrfase_DHHC"/>
</dbReference>
<name>A0A0P7UJG7_SCLFO</name>
<dbReference type="PANTHER" id="PTHR22883:SF207">
    <property type="entry name" value="PALMITOYLTRANSFERASE ZDHHC2"/>
    <property type="match status" value="1"/>
</dbReference>
<accession>A0A0P7UJG7</accession>
<dbReference type="GO" id="GO:0016020">
    <property type="term" value="C:membrane"/>
    <property type="evidence" value="ECO:0007669"/>
    <property type="project" value="UniProtKB-SubCell"/>
</dbReference>
<comment type="caution">
    <text evidence="10">The sequence shown here is derived from an EMBL/GenBank/DDBJ whole genome shotgun (WGS) entry which is preliminary data.</text>
</comment>
<dbReference type="Proteomes" id="UP000034805">
    <property type="component" value="Unassembled WGS sequence"/>
</dbReference>
<evidence type="ECO:0000256" key="7">
    <source>
        <dbReference type="RuleBase" id="RU079119"/>
    </source>
</evidence>
<keyword evidence="5 7" id="KW-0472">Membrane</keyword>
<evidence type="ECO:0000256" key="1">
    <source>
        <dbReference type="ARBA" id="ARBA00004141"/>
    </source>
</evidence>
<reference evidence="10 11" key="1">
    <citation type="submission" date="2015-08" db="EMBL/GenBank/DDBJ databases">
        <title>The genome of the Asian arowana (Scleropages formosus).</title>
        <authorList>
            <person name="Tan M.H."/>
            <person name="Gan H.M."/>
            <person name="Croft L.J."/>
            <person name="Austin C.M."/>
        </authorList>
    </citation>
    <scope>NUCLEOTIDE SEQUENCE [LARGE SCALE GENOMIC DNA]</scope>
    <source>
        <strain evidence="10">Aro1</strain>
    </source>
</reference>
<dbReference type="GO" id="GO:0019706">
    <property type="term" value="F:protein-cysteine S-palmitoyltransferase activity"/>
    <property type="evidence" value="ECO:0007669"/>
    <property type="project" value="UniProtKB-EC"/>
</dbReference>
<dbReference type="GO" id="GO:0005794">
    <property type="term" value="C:Golgi apparatus"/>
    <property type="evidence" value="ECO:0007669"/>
    <property type="project" value="TreeGrafter"/>
</dbReference>
<dbReference type="GO" id="GO:0016188">
    <property type="term" value="P:synaptic vesicle maturation"/>
    <property type="evidence" value="ECO:0007669"/>
    <property type="project" value="TreeGrafter"/>
</dbReference>
<evidence type="ECO:0000256" key="6">
    <source>
        <dbReference type="ARBA" id="ARBA00023315"/>
    </source>
</evidence>
<dbReference type="GO" id="GO:0005783">
    <property type="term" value="C:endoplasmic reticulum"/>
    <property type="evidence" value="ECO:0007669"/>
    <property type="project" value="TreeGrafter"/>
</dbReference>
<proteinExistence type="inferred from homology"/>
<evidence type="ECO:0000256" key="4">
    <source>
        <dbReference type="ARBA" id="ARBA00022989"/>
    </source>
</evidence>
<evidence type="ECO:0000313" key="11">
    <source>
        <dbReference type="Proteomes" id="UP000034805"/>
    </source>
</evidence>
<feature type="compositionally biased region" description="Basic and acidic residues" evidence="8">
    <location>
        <begin position="283"/>
        <end position="298"/>
    </location>
</feature>
<evidence type="ECO:0000259" key="9">
    <source>
        <dbReference type="Pfam" id="PF01529"/>
    </source>
</evidence>
<gene>
    <name evidence="10" type="ORF">Z043_122771</name>
</gene>
<dbReference type="EMBL" id="JARO02012346">
    <property type="protein sequence ID" value="KPP59320.1"/>
    <property type="molecule type" value="Genomic_DNA"/>
</dbReference>
<keyword evidence="2 7" id="KW-0808">Transferase</keyword>
<dbReference type="EC" id="2.3.1.225" evidence="7"/>
<dbReference type="STRING" id="113540.ENSSFOP00015000594"/>
<feature type="region of interest" description="Disordered" evidence="8">
    <location>
        <begin position="345"/>
        <end position="372"/>
    </location>
</feature>
<dbReference type="Pfam" id="PF01529">
    <property type="entry name" value="DHHC"/>
    <property type="match status" value="1"/>
</dbReference>
<evidence type="ECO:0000256" key="8">
    <source>
        <dbReference type="SAM" id="MobiDB-lite"/>
    </source>
</evidence>
<evidence type="ECO:0000256" key="2">
    <source>
        <dbReference type="ARBA" id="ARBA00022679"/>
    </source>
</evidence>
<feature type="region of interest" description="Disordered" evidence="8">
    <location>
        <begin position="238"/>
        <end position="301"/>
    </location>
</feature>
<keyword evidence="3 7" id="KW-0812">Transmembrane</keyword>
<evidence type="ECO:0000313" key="10">
    <source>
        <dbReference type="EMBL" id="KPP59320.1"/>
    </source>
</evidence>
<protein>
    <recommendedName>
        <fullName evidence="7">Palmitoyltransferase</fullName>
        <ecNumber evidence="7">2.3.1.225</ecNumber>
    </recommendedName>
</protein>
<keyword evidence="4 7" id="KW-1133">Transmembrane helix</keyword>
<dbReference type="InterPro" id="IPR039859">
    <property type="entry name" value="PFA4/ZDH16/20/ERF2-like"/>
</dbReference>
<comment type="similarity">
    <text evidence="7">Belongs to the DHHC palmitoyltransferase family.</text>
</comment>
<feature type="transmembrane region" description="Helical" evidence="7">
    <location>
        <begin position="145"/>
        <end position="167"/>
    </location>
</feature>
<feature type="transmembrane region" description="Helical" evidence="7">
    <location>
        <begin position="107"/>
        <end position="125"/>
    </location>
</feature>
<evidence type="ECO:0000256" key="3">
    <source>
        <dbReference type="ARBA" id="ARBA00022692"/>
    </source>
</evidence>
<dbReference type="PROSITE" id="PS50216">
    <property type="entry name" value="DHHC"/>
    <property type="match status" value="1"/>
</dbReference>